<proteinExistence type="predicted"/>
<evidence type="ECO:0000313" key="1">
    <source>
        <dbReference type="EMBL" id="KKK96505.1"/>
    </source>
</evidence>
<dbReference type="EMBL" id="LAZR01046453">
    <property type="protein sequence ID" value="KKK96505.1"/>
    <property type="molecule type" value="Genomic_DNA"/>
</dbReference>
<dbReference type="AlphaFoldDB" id="A0A0F9AE09"/>
<organism evidence="1">
    <name type="scientific">marine sediment metagenome</name>
    <dbReference type="NCBI Taxonomy" id="412755"/>
    <lineage>
        <taxon>unclassified sequences</taxon>
        <taxon>metagenomes</taxon>
        <taxon>ecological metagenomes</taxon>
    </lineage>
</organism>
<reference evidence="1" key="1">
    <citation type="journal article" date="2015" name="Nature">
        <title>Complex archaea that bridge the gap between prokaryotes and eukaryotes.</title>
        <authorList>
            <person name="Spang A."/>
            <person name="Saw J.H."/>
            <person name="Jorgensen S.L."/>
            <person name="Zaremba-Niedzwiedzka K."/>
            <person name="Martijn J."/>
            <person name="Lind A.E."/>
            <person name="van Eijk R."/>
            <person name="Schleper C."/>
            <person name="Guy L."/>
            <person name="Ettema T.J."/>
        </authorList>
    </citation>
    <scope>NUCLEOTIDE SEQUENCE</scope>
</reference>
<comment type="caution">
    <text evidence="1">The sequence shown here is derived from an EMBL/GenBank/DDBJ whole genome shotgun (WGS) entry which is preliminary data.</text>
</comment>
<name>A0A0F9AE09_9ZZZZ</name>
<accession>A0A0F9AE09</accession>
<protein>
    <submittedName>
        <fullName evidence="1">Uncharacterized protein</fullName>
    </submittedName>
</protein>
<gene>
    <name evidence="1" type="ORF">LCGC14_2662070</name>
</gene>
<sequence>MSEGPLTLRCPWGEEWPGLSFKSLVALKEDIQTHDTITWLCPAGHSFTLKKAVKTGMFTPEQALTMIAEAQRRLPEARKEAKRLMREFRRPTRKTK</sequence>